<feature type="domain" description="Guanylate cyclase" evidence="3">
    <location>
        <begin position="41"/>
        <end position="172"/>
    </location>
</feature>
<dbReference type="Gene3D" id="3.40.50.300">
    <property type="entry name" value="P-loop containing nucleotide triphosphate hydrolases"/>
    <property type="match status" value="1"/>
</dbReference>
<dbReference type="InterPro" id="IPR003593">
    <property type="entry name" value="AAA+_ATPase"/>
</dbReference>
<dbReference type="Pfam" id="PF13191">
    <property type="entry name" value="AAA_16"/>
    <property type="match status" value="1"/>
</dbReference>
<gene>
    <name evidence="4" type="ORF">ABH38_18425</name>
</gene>
<dbReference type="EMBL" id="LDPR01000024">
    <property type="protein sequence ID" value="KLO34596.1"/>
    <property type="molecule type" value="Genomic_DNA"/>
</dbReference>
<dbReference type="PROSITE" id="PS50125">
    <property type="entry name" value="GUANYLATE_CYCLASE_2"/>
    <property type="match status" value="1"/>
</dbReference>
<keyword evidence="2" id="KW-0067">ATP-binding</keyword>
<evidence type="ECO:0000259" key="3">
    <source>
        <dbReference type="PROSITE" id="PS50125"/>
    </source>
</evidence>
<sequence>MTTALACVACGAELRPTAKFCDGCGSPVVEAETPAEYKQVTVLFADVVGSMDIAAAVGLERLREIMTELVGRAAGVVERYGGTVDKFTGDGIMAIFGAPTALEDHALRACLAALGVQEKARRLAAEVGDRDGVDLQLRVGLNSGQVIVGEIGSGALGYTAVGVQVGMAQRMESVAPPGAVMLSESTARLVEQAAVLGEPQTVRIKGAEDAVPARRLLRVAEPRQPTGLSESTLVGREWELATLAAMLDRSIGGRGSVVGLVGPAGIGKTRLAAKAVQLAKSREVEVFSAFCESHATDVAFDVVAQLVRAVAQISGLDDHSARARVRAQIPDADPQDLLLLDDLLGIADPEVELPKIDPDARRRRLTALINVAQLALSRPAVFVVEDVHWIDEVSDSMLADFLAVIPQTRSMALVTYRPEYHGALHHVVGAQTVAVAPLSDAETSTLVAELLGPDPSVTQIGELIAERAAGNPFFAQEITRELAERGVLAGERGRYTCRTDVAEVLVPATLQATIAARIDRLSPPAKQLLAAAAVIGFRFGSDLLASLGIDLRVDELIDADLVDQVRFTSPVEYAFRHPLIRTVAYESQLKSDRARLHRRLAAAIEARAPHSADQHAVLIAEHLEAAGDLHAAYGWHMRAAAWATNRDVRAARLSWEHATKIADALPAEDPHRAAMCIAPRTRLCGIAWRGRTNAGAGFDELRQLCNATGDKASLAIAMAGLVIDHAYQARLREASQLASEAMALIESLDDPILTVGLSIAPIYAKGECAEWSDVLRWAAMVIDLADGDPTKGNVLIGSPLALALTMRAEARCFLGHPGWHDDLRQGLVMARSADPLSYVAATGYVYGAGIPGGVLAVDDQALREIEDALQYAERSSDDLAWTLARMLLGIALVHRPTDADRSRGTKVLTEVEDILVHQGHSPVGLPVVVGMYLARERARRGYRDDAIPLIRTATDRLVREGRLLGWGIPATGVLVETLLDRGAQSDLLEAEAAIERLAAVPSHNSLPLRDVWLVRSRALLARAKGDAAAYADSRDRYCDMAKSLGFDGHIAWAAAMS</sequence>
<dbReference type="RefSeq" id="WP_047316498.1">
    <property type="nucleotide sequence ID" value="NZ_LDPQ01000029.1"/>
</dbReference>
<dbReference type="SUPFAM" id="SSF55073">
    <property type="entry name" value="Nucleotide cyclase"/>
    <property type="match status" value="1"/>
</dbReference>
<dbReference type="Proteomes" id="UP000036334">
    <property type="component" value="Unassembled WGS sequence"/>
</dbReference>
<dbReference type="GO" id="GO:0004016">
    <property type="term" value="F:adenylate cyclase activity"/>
    <property type="evidence" value="ECO:0007669"/>
    <property type="project" value="TreeGrafter"/>
</dbReference>
<name>A0A0I9UXJ3_9MYCO</name>
<evidence type="ECO:0000313" key="5">
    <source>
        <dbReference type="Proteomes" id="UP000036334"/>
    </source>
</evidence>
<dbReference type="STRING" id="1202450.B586_03595"/>
<dbReference type="InterPro" id="IPR027417">
    <property type="entry name" value="P-loop_NTPase"/>
</dbReference>
<dbReference type="Gene3D" id="3.30.70.1230">
    <property type="entry name" value="Nucleotide cyclase"/>
    <property type="match status" value="1"/>
</dbReference>
<comment type="caution">
    <text evidence="4">The sequence shown here is derived from an EMBL/GenBank/DDBJ whole genome shotgun (WGS) entry which is preliminary data.</text>
</comment>
<evidence type="ECO:0000313" key="4">
    <source>
        <dbReference type="EMBL" id="KLO34596.1"/>
    </source>
</evidence>
<dbReference type="InterPro" id="IPR029787">
    <property type="entry name" value="Nucleotide_cyclase"/>
</dbReference>
<dbReference type="PANTHER" id="PTHR16305">
    <property type="entry name" value="TESTICULAR SOLUBLE ADENYLYL CYCLASE"/>
    <property type="match status" value="1"/>
</dbReference>
<reference evidence="4 5" key="1">
    <citation type="submission" date="2015-05" db="EMBL/GenBank/DDBJ databases">
        <title>Genome sequence of Mycobacterium haemophilum.</title>
        <authorList>
            <person name="Greninger A.L."/>
            <person name="Cunningham G."/>
            <person name="Miller S."/>
        </authorList>
    </citation>
    <scope>NUCLEOTIDE SEQUENCE [LARGE SCALE GENOMIC DNA]</scope>
    <source>
        <strain evidence="5">UC1</strain>
    </source>
</reference>
<dbReference type="GO" id="GO:0009190">
    <property type="term" value="P:cyclic nucleotide biosynthetic process"/>
    <property type="evidence" value="ECO:0007669"/>
    <property type="project" value="InterPro"/>
</dbReference>
<organism evidence="4 5">
    <name type="scientific">Mycobacterium haemophilum</name>
    <dbReference type="NCBI Taxonomy" id="29311"/>
    <lineage>
        <taxon>Bacteria</taxon>
        <taxon>Bacillati</taxon>
        <taxon>Actinomycetota</taxon>
        <taxon>Actinomycetes</taxon>
        <taxon>Mycobacteriales</taxon>
        <taxon>Mycobacteriaceae</taxon>
        <taxon>Mycobacterium</taxon>
    </lineage>
</organism>
<dbReference type="GO" id="GO:0005737">
    <property type="term" value="C:cytoplasm"/>
    <property type="evidence" value="ECO:0007669"/>
    <property type="project" value="TreeGrafter"/>
</dbReference>
<dbReference type="SMART" id="SM00044">
    <property type="entry name" value="CYCc"/>
    <property type="match status" value="1"/>
</dbReference>
<dbReference type="SUPFAM" id="SSF52540">
    <property type="entry name" value="P-loop containing nucleoside triphosphate hydrolases"/>
    <property type="match status" value="1"/>
</dbReference>
<proteinExistence type="predicted"/>
<evidence type="ECO:0000256" key="1">
    <source>
        <dbReference type="ARBA" id="ARBA00022741"/>
    </source>
</evidence>
<dbReference type="AlphaFoldDB" id="A0A0I9UXJ3"/>
<dbReference type="Pfam" id="PF00211">
    <property type="entry name" value="Guanylate_cyc"/>
    <property type="match status" value="1"/>
</dbReference>
<keyword evidence="1" id="KW-0547">Nucleotide-binding</keyword>
<dbReference type="PATRIC" id="fig|29311.18.peg.2573"/>
<dbReference type="OrthoDB" id="5476461at2"/>
<dbReference type="GO" id="GO:0005524">
    <property type="term" value="F:ATP binding"/>
    <property type="evidence" value="ECO:0007669"/>
    <property type="project" value="UniProtKB-KW"/>
</dbReference>
<dbReference type="InterPro" id="IPR041664">
    <property type="entry name" value="AAA_16"/>
</dbReference>
<evidence type="ECO:0000256" key="2">
    <source>
        <dbReference type="ARBA" id="ARBA00022840"/>
    </source>
</evidence>
<dbReference type="CDD" id="cd07302">
    <property type="entry name" value="CHD"/>
    <property type="match status" value="1"/>
</dbReference>
<keyword evidence="5" id="KW-1185">Reference proteome</keyword>
<dbReference type="GO" id="GO:0035556">
    <property type="term" value="P:intracellular signal transduction"/>
    <property type="evidence" value="ECO:0007669"/>
    <property type="project" value="InterPro"/>
</dbReference>
<dbReference type="SMART" id="SM00382">
    <property type="entry name" value="AAA"/>
    <property type="match status" value="1"/>
</dbReference>
<dbReference type="InterPro" id="IPR001054">
    <property type="entry name" value="A/G_cyclase"/>
</dbReference>
<dbReference type="PANTHER" id="PTHR16305:SF28">
    <property type="entry name" value="GUANYLATE CYCLASE DOMAIN-CONTAINING PROTEIN"/>
    <property type="match status" value="1"/>
</dbReference>
<accession>A0A0I9UXJ3</accession>
<protein>
    <submittedName>
        <fullName evidence="4">Cyclase</fullName>
    </submittedName>
</protein>